<accession>A0A1S3FEV4</accession>
<evidence type="ECO:0000256" key="5">
    <source>
        <dbReference type="ARBA" id="ARBA00022692"/>
    </source>
</evidence>
<dbReference type="OrthoDB" id="8959642at2759"/>
<evidence type="ECO:0000256" key="15">
    <source>
        <dbReference type="ARBA" id="ARBA00045778"/>
    </source>
</evidence>
<dbReference type="PROSITE" id="PS50835">
    <property type="entry name" value="IG_LIKE"/>
    <property type="match status" value="1"/>
</dbReference>
<keyword evidence="4" id="KW-0399">Innate immunity</keyword>
<evidence type="ECO:0000256" key="16">
    <source>
        <dbReference type="ARBA" id="ARBA00046918"/>
    </source>
</evidence>
<proteinExistence type="predicted"/>
<dbReference type="CTD" id="54210"/>
<feature type="compositionally biased region" description="Pro residues" evidence="17">
    <location>
        <begin position="171"/>
        <end position="182"/>
    </location>
</feature>
<evidence type="ECO:0000256" key="7">
    <source>
        <dbReference type="ARBA" id="ARBA00022859"/>
    </source>
</evidence>
<feature type="signal peptide" evidence="19">
    <location>
        <begin position="1"/>
        <end position="21"/>
    </location>
</feature>
<keyword evidence="5 18" id="KW-0812">Transmembrane</keyword>
<dbReference type="InterPro" id="IPR013783">
    <property type="entry name" value="Ig-like_fold"/>
</dbReference>
<keyword evidence="21" id="KW-1185">Reference proteome</keyword>
<sequence length="229" mass="24917">MWMAQPWGLLWMLLVSGLGAAEELAEEKVFRTEGQDLQVPCAVNVMIYADSQKAWQRLLDGGEVQTLAVTERPTGRPTVVRVGRNILRDDPLEGKLTVQMTDLRVEDSGLYRCVIYRPPAQPILLSDPFRLLVSKDPSAIPATGQNPPARSPTLRTTRDPSTRPRAVTQPIPRPPAVIPSPGPGANLTDVTAGIRVPTFTFIILVACGLVTKSLVSIVLCVVTQRSFGS</sequence>
<keyword evidence="14" id="KW-0393">Immunoglobulin domain</keyword>
<dbReference type="Proteomes" id="UP000081671">
    <property type="component" value="Unplaced"/>
</dbReference>
<dbReference type="FunCoup" id="A0A1S3FEV4">
    <property type="interactions" value="111"/>
</dbReference>
<evidence type="ECO:0000256" key="8">
    <source>
        <dbReference type="ARBA" id="ARBA00022989"/>
    </source>
</evidence>
<organism evidence="21 22">
    <name type="scientific">Dipodomys ordii</name>
    <name type="common">Ord's kangaroo rat</name>
    <dbReference type="NCBI Taxonomy" id="10020"/>
    <lineage>
        <taxon>Eukaryota</taxon>
        <taxon>Metazoa</taxon>
        <taxon>Chordata</taxon>
        <taxon>Craniata</taxon>
        <taxon>Vertebrata</taxon>
        <taxon>Euteleostomi</taxon>
        <taxon>Mammalia</taxon>
        <taxon>Eutheria</taxon>
        <taxon>Euarchontoglires</taxon>
        <taxon>Glires</taxon>
        <taxon>Rodentia</taxon>
        <taxon>Castorimorpha</taxon>
        <taxon>Heteromyidae</taxon>
        <taxon>Dipodomyinae</taxon>
        <taxon>Dipodomys</taxon>
    </lineage>
</organism>
<dbReference type="SMART" id="SM00409">
    <property type="entry name" value="IG"/>
    <property type="match status" value="1"/>
</dbReference>
<dbReference type="GeneID" id="105987763"/>
<dbReference type="Gene3D" id="2.60.40.10">
    <property type="entry name" value="Immunoglobulins"/>
    <property type="match status" value="1"/>
</dbReference>
<feature type="domain" description="Ig-like" evidence="20">
    <location>
        <begin position="33"/>
        <end position="115"/>
    </location>
</feature>
<evidence type="ECO:0000313" key="22">
    <source>
        <dbReference type="RefSeq" id="XP_012874574.1"/>
    </source>
</evidence>
<keyword evidence="3" id="KW-1003">Cell membrane</keyword>
<evidence type="ECO:0000256" key="18">
    <source>
        <dbReference type="SAM" id="Phobius"/>
    </source>
</evidence>
<dbReference type="GO" id="GO:0045087">
    <property type="term" value="P:innate immune response"/>
    <property type="evidence" value="ECO:0007669"/>
    <property type="project" value="UniProtKB-KW"/>
</dbReference>
<dbReference type="PANTHER" id="PTHR19357:SF0">
    <property type="entry name" value="TRIGGERING RECEPTOR EXPRESSED ON MYELOID CELLS 1"/>
    <property type="match status" value="1"/>
</dbReference>
<dbReference type="RefSeq" id="XP_012874574.1">
    <property type="nucleotide sequence ID" value="XM_013019120.1"/>
</dbReference>
<keyword evidence="11" id="KW-1015">Disulfide bond</keyword>
<feature type="transmembrane region" description="Helical" evidence="18">
    <location>
        <begin position="199"/>
        <end position="222"/>
    </location>
</feature>
<dbReference type="InParanoid" id="A0A1S3FEV4"/>
<evidence type="ECO:0000256" key="19">
    <source>
        <dbReference type="SAM" id="SignalP"/>
    </source>
</evidence>
<keyword evidence="7" id="KW-0391">Immunity</keyword>
<dbReference type="SUPFAM" id="SSF48726">
    <property type="entry name" value="Immunoglobulin"/>
    <property type="match status" value="1"/>
</dbReference>
<keyword evidence="9" id="KW-1064">Adaptive immunity</keyword>
<dbReference type="InterPro" id="IPR036179">
    <property type="entry name" value="Ig-like_dom_sf"/>
</dbReference>
<dbReference type="GO" id="GO:0030593">
    <property type="term" value="P:neutrophil chemotaxis"/>
    <property type="evidence" value="ECO:0007669"/>
    <property type="project" value="TreeGrafter"/>
</dbReference>
<evidence type="ECO:0000256" key="9">
    <source>
        <dbReference type="ARBA" id="ARBA00023130"/>
    </source>
</evidence>
<dbReference type="PANTHER" id="PTHR19357">
    <property type="entry name" value="TRIGGERING RECEPTOR EXPRESSED ON MYELOID CELLS 1"/>
    <property type="match status" value="1"/>
</dbReference>
<feature type="chain" id="PRO_5010189715" description="Triggering receptor expressed on myeloid cells 1" evidence="19">
    <location>
        <begin position="22"/>
        <end position="229"/>
    </location>
</feature>
<keyword evidence="12 22" id="KW-0675">Receptor</keyword>
<evidence type="ECO:0000256" key="12">
    <source>
        <dbReference type="ARBA" id="ARBA00023170"/>
    </source>
</evidence>
<evidence type="ECO:0000313" key="21">
    <source>
        <dbReference type="Proteomes" id="UP000081671"/>
    </source>
</evidence>
<dbReference type="KEGG" id="dord:105987763"/>
<dbReference type="InterPro" id="IPR013106">
    <property type="entry name" value="Ig_V-set"/>
</dbReference>
<dbReference type="InterPro" id="IPR007110">
    <property type="entry name" value="Ig-like_dom"/>
</dbReference>
<reference evidence="22" key="1">
    <citation type="submission" date="2025-08" db="UniProtKB">
        <authorList>
            <consortium name="RefSeq"/>
        </authorList>
    </citation>
    <scope>IDENTIFICATION</scope>
    <source>
        <tissue evidence="22">Kidney</tissue>
    </source>
</reference>
<dbReference type="GO" id="GO:0070945">
    <property type="term" value="P:neutrophil-mediated killing of gram-negative bacterium"/>
    <property type="evidence" value="ECO:0007669"/>
    <property type="project" value="TreeGrafter"/>
</dbReference>
<evidence type="ECO:0000256" key="2">
    <source>
        <dbReference type="ARBA" id="ARBA00021287"/>
    </source>
</evidence>
<dbReference type="GO" id="GO:0005886">
    <property type="term" value="C:plasma membrane"/>
    <property type="evidence" value="ECO:0007669"/>
    <property type="project" value="UniProtKB-SubCell"/>
</dbReference>
<evidence type="ECO:0000256" key="6">
    <source>
        <dbReference type="ARBA" id="ARBA00022729"/>
    </source>
</evidence>
<keyword evidence="8 18" id="KW-1133">Transmembrane helix</keyword>
<evidence type="ECO:0000256" key="17">
    <source>
        <dbReference type="SAM" id="MobiDB-lite"/>
    </source>
</evidence>
<comment type="subunit">
    <text evidence="16">Monomer. Homomultimer; when activated. Interacts with TYROBP/DAP12. Interacts with TLR4.</text>
</comment>
<name>A0A1S3FEV4_DIPOR</name>
<evidence type="ECO:0000256" key="10">
    <source>
        <dbReference type="ARBA" id="ARBA00023136"/>
    </source>
</evidence>
<feature type="region of interest" description="Disordered" evidence="17">
    <location>
        <begin position="138"/>
        <end position="182"/>
    </location>
</feature>
<gene>
    <name evidence="22" type="primary">Trem1</name>
</gene>
<keyword evidence="10 18" id="KW-0472">Membrane</keyword>
<evidence type="ECO:0000259" key="20">
    <source>
        <dbReference type="PROSITE" id="PS50835"/>
    </source>
</evidence>
<dbReference type="AlphaFoldDB" id="A0A1S3FEV4"/>
<evidence type="ECO:0000256" key="4">
    <source>
        <dbReference type="ARBA" id="ARBA00022588"/>
    </source>
</evidence>
<dbReference type="Pfam" id="PF07686">
    <property type="entry name" value="V-set"/>
    <property type="match status" value="1"/>
</dbReference>
<dbReference type="GO" id="GO:0002250">
    <property type="term" value="P:adaptive immune response"/>
    <property type="evidence" value="ECO:0007669"/>
    <property type="project" value="UniProtKB-KW"/>
</dbReference>
<dbReference type="InterPro" id="IPR003599">
    <property type="entry name" value="Ig_sub"/>
</dbReference>
<comment type="function">
    <text evidence="15">Cell surface receptor that plays important roles in innate and adaptive immunity by amplifying inflammatory responses. Upon activation by various ligands such as PGLYRP1, HMGB1 or HSP70, multimerizes and forms a complex with transmembrane adapter TYROBP/DAP12. In turn, initiates a SYK-mediated cascade of tyrosine phosphorylation, activating multiple downstream mediators such as BTK, MAPK1, MAPK3 or phospholipase C-gamma. This cascade promotes the neutrophil- and macrophage-mediated release of pro-inflammatory cytokines and/or chemokines, as well as their migration and thereby amplifies inflammatory responses that are triggered by bacterial and fungal infections. By also promoting the amplification of inflammatory signals that are initially triggered by Toll-like receptor (TLR) and NOD-like receptor engagement, plays a major role in the pathophysiology of acute and chronic inflammatory diseases of different etiologies including septic shock and atherosclerosis.</text>
</comment>
<evidence type="ECO:0000256" key="1">
    <source>
        <dbReference type="ARBA" id="ARBA00004251"/>
    </source>
</evidence>
<evidence type="ECO:0000256" key="11">
    <source>
        <dbReference type="ARBA" id="ARBA00023157"/>
    </source>
</evidence>
<protein>
    <recommendedName>
        <fullName evidence="2">Triggering receptor expressed on myeloid cells 1</fullName>
    </recommendedName>
</protein>
<keyword evidence="13" id="KW-0325">Glycoprotein</keyword>
<evidence type="ECO:0000256" key="3">
    <source>
        <dbReference type="ARBA" id="ARBA00022475"/>
    </source>
</evidence>
<evidence type="ECO:0000256" key="13">
    <source>
        <dbReference type="ARBA" id="ARBA00023180"/>
    </source>
</evidence>
<evidence type="ECO:0000256" key="14">
    <source>
        <dbReference type="ARBA" id="ARBA00023319"/>
    </source>
</evidence>
<comment type="subcellular location">
    <subcellularLocation>
        <location evidence="1">Cell membrane</location>
        <topology evidence="1">Single-pass type I membrane protein</topology>
    </subcellularLocation>
</comment>
<keyword evidence="6 19" id="KW-0732">Signal</keyword>